<dbReference type="Pfam" id="PF04084">
    <property type="entry name" value="RecA-like_ORC2"/>
    <property type="match status" value="1"/>
</dbReference>
<evidence type="ECO:0000259" key="8">
    <source>
        <dbReference type="Pfam" id="PF04084"/>
    </source>
</evidence>
<dbReference type="PANTHER" id="PTHR14052:SF0">
    <property type="entry name" value="ORIGIN RECOGNITION COMPLEX SUBUNIT 2"/>
    <property type="match status" value="1"/>
</dbReference>
<dbReference type="InterPro" id="IPR007220">
    <property type="entry name" value="ORC2"/>
</dbReference>
<comment type="subcellular location">
    <subcellularLocation>
        <location evidence="1 6">Nucleus</location>
    </subcellularLocation>
</comment>
<feature type="domain" description="Origin recognition complex subunit 2 RecA-like" evidence="8">
    <location>
        <begin position="237"/>
        <end position="396"/>
    </location>
</feature>
<evidence type="ECO:0000256" key="1">
    <source>
        <dbReference type="ARBA" id="ARBA00004123"/>
    </source>
</evidence>
<organism evidence="10 11">
    <name type="scientific">Ceutorhynchus assimilis</name>
    <name type="common">cabbage seed weevil</name>
    <dbReference type="NCBI Taxonomy" id="467358"/>
    <lineage>
        <taxon>Eukaryota</taxon>
        <taxon>Metazoa</taxon>
        <taxon>Ecdysozoa</taxon>
        <taxon>Arthropoda</taxon>
        <taxon>Hexapoda</taxon>
        <taxon>Insecta</taxon>
        <taxon>Pterygota</taxon>
        <taxon>Neoptera</taxon>
        <taxon>Endopterygota</taxon>
        <taxon>Coleoptera</taxon>
        <taxon>Polyphaga</taxon>
        <taxon>Cucujiformia</taxon>
        <taxon>Curculionidae</taxon>
        <taxon>Ceutorhynchinae</taxon>
        <taxon>Ceutorhynchus</taxon>
    </lineage>
</organism>
<evidence type="ECO:0000256" key="3">
    <source>
        <dbReference type="ARBA" id="ARBA00019080"/>
    </source>
</evidence>
<protein>
    <recommendedName>
        <fullName evidence="3 6">Origin recognition complex subunit 2</fullName>
    </recommendedName>
</protein>
<feature type="region of interest" description="Disordered" evidence="7">
    <location>
        <begin position="125"/>
        <end position="159"/>
    </location>
</feature>
<comment type="subunit">
    <text evidence="6">Component of the origin recognition complex (ORC).</text>
</comment>
<dbReference type="AlphaFoldDB" id="A0A9N9QJH1"/>
<dbReference type="EMBL" id="OU892286">
    <property type="protein sequence ID" value="CAG9761214.1"/>
    <property type="molecule type" value="Genomic_DNA"/>
</dbReference>
<gene>
    <name evidence="10" type="ORF">CEUTPL_LOCUS1921</name>
</gene>
<evidence type="ECO:0000256" key="2">
    <source>
        <dbReference type="ARBA" id="ARBA00007421"/>
    </source>
</evidence>
<comment type="function">
    <text evidence="6">Component of the origin recognition complex (ORC) that binds origins of replication. DNA-binding is ATP-dependent. ORC is required to assemble the pre-replication complex necessary to initiate DNA replication.</text>
</comment>
<keyword evidence="5 6" id="KW-0539">Nucleus</keyword>
<dbReference type="Proteomes" id="UP001152799">
    <property type="component" value="Chromosome 10"/>
</dbReference>
<evidence type="ECO:0000256" key="4">
    <source>
        <dbReference type="ARBA" id="ARBA00022705"/>
    </source>
</evidence>
<accession>A0A9N9QJH1</accession>
<feature type="region of interest" description="Disordered" evidence="7">
    <location>
        <begin position="43"/>
        <end position="65"/>
    </location>
</feature>
<proteinExistence type="inferred from homology"/>
<keyword evidence="4 6" id="KW-0235">DNA replication</keyword>
<comment type="similarity">
    <text evidence="2 6">Belongs to the ORC2 family.</text>
</comment>
<dbReference type="GO" id="GO:0003688">
    <property type="term" value="F:DNA replication origin binding"/>
    <property type="evidence" value="ECO:0007669"/>
    <property type="project" value="UniProtKB-UniRule"/>
</dbReference>
<evidence type="ECO:0000259" key="9">
    <source>
        <dbReference type="Pfam" id="PF24882"/>
    </source>
</evidence>
<evidence type="ECO:0000313" key="11">
    <source>
        <dbReference type="Proteomes" id="UP001152799"/>
    </source>
</evidence>
<evidence type="ECO:0000256" key="6">
    <source>
        <dbReference type="RuleBase" id="RU368084"/>
    </source>
</evidence>
<evidence type="ECO:0000256" key="5">
    <source>
        <dbReference type="ARBA" id="ARBA00023242"/>
    </source>
</evidence>
<evidence type="ECO:0000313" key="10">
    <source>
        <dbReference type="EMBL" id="CAG9761214.1"/>
    </source>
</evidence>
<feature type="compositionally biased region" description="Basic and acidic residues" evidence="7">
    <location>
        <begin position="48"/>
        <end position="65"/>
    </location>
</feature>
<evidence type="ECO:0000256" key="7">
    <source>
        <dbReference type="SAM" id="MobiDB-lite"/>
    </source>
</evidence>
<keyword evidence="11" id="KW-1185">Reference proteome</keyword>
<dbReference type="InterPro" id="IPR056772">
    <property type="entry name" value="RecA-like_ORC2"/>
</dbReference>
<dbReference type="PANTHER" id="PTHR14052">
    <property type="entry name" value="ORIGIN RECOGNITION COMPLEX SUBUNIT 2"/>
    <property type="match status" value="1"/>
</dbReference>
<sequence>MATNNQNASSLRRTSRPKKLSLKAVESQYATKLKTAGFVASVSSSSDEEFHFSSDEDREIADKPKLLHEDETVKGQEIFAFQTRKQKDGLAMKVQEAIISKTPHVVRSTIKQRLKAVFKDGSSGSEFEVSSEEESSDSDSTSSPSEEESEEEKPKKSIKKLNLDIAATSKVSSKGRKIKPNSKYLIQSEEYFANLGSSKIKTSNNTLDKLQTPRLPQYELQKLLLKKKFSREHAKAVEQLDHCNKNVFKKWLYVLRQNFSILLYGLGSKKHILSEFQASYLIDMPVIVINGFFPTLTIKNILDSFVQDLLELDENPSNVNQSLELIIQEIKNNIDTTFYLLINNIEALKSAKAQSILATLATVPNIHLIATIDHINAPLIWDNHKLSKFNFTWWDVTNFSTYHHETECEMSSMTQQNSSLALSSLKNIFASLTQNSKAIYIKLAKYQIENSGQFYQGMAFKDLYMNCRESFIVSSDLALRAQLTEFIDHKMVRTKRSVEDGTEYLIVPFNNSLLQKFMEDYT</sequence>
<feature type="domain" description="Origin recognition complex subunit 2 winged-helix" evidence="9">
    <location>
        <begin position="453"/>
        <end position="511"/>
    </location>
</feature>
<reference evidence="10" key="1">
    <citation type="submission" date="2022-01" db="EMBL/GenBank/DDBJ databases">
        <authorList>
            <person name="King R."/>
        </authorList>
    </citation>
    <scope>NUCLEOTIDE SEQUENCE</scope>
</reference>
<dbReference type="GO" id="GO:0005664">
    <property type="term" value="C:nuclear origin of replication recognition complex"/>
    <property type="evidence" value="ECO:0007669"/>
    <property type="project" value="UniProtKB-UniRule"/>
</dbReference>
<dbReference type="OrthoDB" id="20198at2759"/>
<dbReference type="GO" id="GO:0006260">
    <property type="term" value="P:DNA replication"/>
    <property type="evidence" value="ECO:0007669"/>
    <property type="project" value="UniProtKB-UniRule"/>
</dbReference>
<dbReference type="Pfam" id="PF24882">
    <property type="entry name" value="WHD_ORC2"/>
    <property type="match status" value="1"/>
</dbReference>
<dbReference type="InterPro" id="IPR056773">
    <property type="entry name" value="WHD_ORC2"/>
</dbReference>
<name>A0A9N9QJH1_9CUCU</name>